<keyword evidence="9" id="KW-1185">Reference proteome</keyword>
<evidence type="ECO:0000256" key="4">
    <source>
        <dbReference type="ARBA" id="ARBA00047960"/>
    </source>
</evidence>
<dbReference type="SMR" id="M0ZQ39"/>
<sequence>MAQVKLLGFWYSAFSHRVEWALKIKGVKYEYIEEDPHNKSLLLLQSNPIHKKVPVLIHNGKPICESMVILEYIDETFKGPSILPKDPYDRALARFWAKFFDNKVVAVVNAFLGKGNEQEKGKEEVCEMLKVLEKELKDKKLFVGDKFGFVDIAANLVGLWMGVFQEASGVVLATNENFPNFCAWRDAYINCSQVKEYLPPRIDELLAFYQAYIRTQTATSVSPKK</sequence>
<dbReference type="SFLD" id="SFLDS00019">
    <property type="entry name" value="Glutathione_Transferase_(cytos"/>
    <property type="match status" value="1"/>
</dbReference>
<dbReference type="STRING" id="4113.M0ZQ39"/>
<dbReference type="PANTHER" id="PTHR11260">
    <property type="entry name" value="GLUTATHIONE S-TRANSFERASE, GST, SUPERFAMILY, GST DOMAIN CONTAINING"/>
    <property type="match status" value="1"/>
</dbReference>
<dbReference type="SFLD" id="SFLDG01152">
    <property type="entry name" value="Main.3:_Omega-_and_Tau-like"/>
    <property type="match status" value="1"/>
</dbReference>
<dbReference type="OrthoDB" id="4951845at2759"/>
<dbReference type="PROSITE" id="PS50405">
    <property type="entry name" value="GST_CTER"/>
    <property type="match status" value="1"/>
</dbReference>
<dbReference type="InterPro" id="IPR036282">
    <property type="entry name" value="Glutathione-S-Trfase_C_sf"/>
</dbReference>
<dbReference type="Proteomes" id="UP000011115">
    <property type="component" value="Unassembled WGS sequence"/>
</dbReference>
<keyword evidence="3" id="KW-0808">Transferase</keyword>
<evidence type="ECO:0000313" key="8">
    <source>
        <dbReference type="EnsemblPlants" id="PGSC0003DMT400005572"/>
    </source>
</evidence>
<dbReference type="InterPro" id="IPR010987">
    <property type="entry name" value="Glutathione-S-Trfase_C-like"/>
</dbReference>
<comment type="similarity">
    <text evidence="1">Belongs to the GST superfamily. HSP26 family.</text>
</comment>
<dbReference type="GeneID" id="102601722"/>
<protein>
    <recommendedName>
        <fullName evidence="5">Probable glutathione S-transferase</fullName>
        <ecNumber evidence="2">2.5.1.18</ecNumber>
    </recommendedName>
</protein>
<dbReference type="FunFam" id="3.40.30.10:FF:000014">
    <property type="entry name" value="Tau class glutathione S-transferase"/>
    <property type="match status" value="1"/>
</dbReference>
<dbReference type="CDD" id="cd03185">
    <property type="entry name" value="GST_C_Tau"/>
    <property type="match status" value="1"/>
</dbReference>
<dbReference type="EC" id="2.5.1.18" evidence="2"/>
<dbReference type="FunFam" id="1.20.1050.10:FF:000012">
    <property type="entry name" value="Tau class glutathione S-transferase"/>
    <property type="match status" value="1"/>
</dbReference>
<dbReference type="SUPFAM" id="SSF47616">
    <property type="entry name" value="GST C-terminal domain-like"/>
    <property type="match status" value="1"/>
</dbReference>
<evidence type="ECO:0000259" key="6">
    <source>
        <dbReference type="PROSITE" id="PS50404"/>
    </source>
</evidence>
<dbReference type="InParanoid" id="M0ZQ39"/>
<reference evidence="8" key="2">
    <citation type="submission" date="2015-06" db="UniProtKB">
        <authorList>
            <consortium name="EnsemblPlants"/>
        </authorList>
    </citation>
    <scope>IDENTIFICATION</scope>
    <source>
        <strain evidence="8">DM1-3 516 R44</strain>
    </source>
</reference>
<dbReference type="EnsemblPlants" id="PGSC0003DMT400005572">
    <property type="protein sequence ID" value="PGSC0003DMT400005572"/>
    <property type="gene ID" value="PGSC0003DMG400002180"/>
</dbReference>
<dbReference type="OMA" id="WKSVFTA"/>
<evidence type="ECO:0000256" key="5">
    <source>
        <dbReference type="ARBA" id="ARBA00071370"/>
    </source>
</evidence>
<dbReference type="SFLD" id="SFLDG00358">
    <property type="entry name" value="Main_(cytGST)"/>
    <property type="match status" value="1"/>
</dbReference>
<dbReference type="PaxDb" id="4113-PGSC0003DMT400005572"/>
<dbReference type="InterPro" id="IPR036249">
    <property type="entry name" value="Thioredoxin-like_sf"/>
</dbReference>
<evidence type="ECO:0000256" key="3">
    <source>
        <dbReference type="ARBA" id="ARBA00022679"/>
    </source>
</evidence>
<evidence type="ECO:0000256" key="2">
    <source>
        <dbReference type="ARBA" id="ARBA00012452"/>
    </source>
</evidence>
<reference evidence="9" key="1">
    <citation type="journal article" date="2011" name="Nature">
        <title>Genome sequence and analysis of the tuber crop potato.</title>
        <authorList>
            <consortium name="The Potato Genome Sequencing Consortium"/>
        </authorList>
    </citation>
    <scope>NUCLEOTIDE SEQUENCE [LARGE SCALE GENOMIC DNA]</scope>
    <source>
        <strain evidence="9">cv. DM1-3 516 R44</strain>
    </source>
</reference>
<dbReference type="GO" id="GO:0006749">
    <property type="term" value="P:glutathione metabolic process"/>
    <property type="evidence" value="ECO:0000318"/>
    <property type="project" value="GO_Central"/>
</dbReference>
<accession>M0ZQ39</accession>
<dbReference type="InterPro" id="IPR040079">
    <property type="entry name" value="Glutathione_S-Trfase"/>
</dbReference>
<dbReference type="Gene3D" id="1.20.1050.10">
    <property type="match status" value="1"/>
</dbReference>
<dbReference type="InterPro" id="IPR045074">
    <property type="entry name" value="GST_C_Tau"/>
</dbReference>
<dbReference type="AlphaFoldDB" id="M0ZQ39"/>
<comment type="catalytic activity">
    <reaction evidence="4">
        <text>RX + glutathione = an S-substituted glutathione + a halide anion + H(+)</text>
        <dbReference type="Rhea" id="RHEA:16437"/>
        <dbReference type="ChEBI" id="CHEBI:15378"/>
        <dbReference type="ChEBI" id="CHEBI:16042"/>
        <dbReference type="ChEBI" id="CHEBI:17792"/>
        <dbReference type="ChEBI" id="CHEBI:57925"/>
        <dbReference type="ChEBI" id="CHEBI:90779"/>
        <dbReference type="EC" id="2.5.1.18"/>
    </reaction>
</comment>
<dbReference type="eggNOG" id="KOG0406">
    <property type="taxonomic scope" value="Eukaryota"/>
</dbReference>
<proteinExistence type="inferred from homology"/>
<organism evidence="8 9">
    <name type="scientific">Solanum tuberosum</name>
    <name type="common">Potato</name>
    <dbReference type="NCBI Taxonomy" id="4113"/>
    <lineage>
        <taxon>Eukaryota</taxon>
        <taxon>Viridiplantae</taxon>
        <taxon>Streptophyta</taxon>
        <taxon>Embryophyta</taxon>
        <taxon>Tracheophyta</taxon>
        <taxon>Spermatophyta</taxon>
        <taxon>Magnoliopsida</taxon>
        <taxon>eudicotyledons</taxon>
        <taxon>Gunneridae</taxon>
        <taxon>Pentapetalae</taxon>
        <taxon>asterids</taxon>
        <taxon>lamiids</taxon>
        <taxon>Solanales</taxon>
        <taxon>Solanaceae</taxon>
        <taxon>Solanoideae</taxon>
        <taxon>Solaneae</taxon>
        <taxon>Solanum</taxon>
    </lineage>
</organism>
<dbReference type="GO" id="GO:0004364">
    <property type="term" value="F:glutathione transferase activity"/>
    <property type="evidence" value="ECO:0000318"/>
    <property type="project" value="GO_Central"/>
</dbReference>
<dbReference type="InterPro" id="IPR045073">
    <property type="entry name" value="Omega/Tau-like"/>
</dbReference>
<evidence type="ECO:0000256" key="1">
    <source>
        <dbReference type="ARBA" id="ARBA00009929"/>
    </source>
</evidence>
<dbReference type="HOGENOM" id="CLU_011226_18_1_1"/>
<evidence type="ECO:0000313" key="9">
    <source>
        <dbReference type="Proteomes" id="UP000011115"/>
    </source>
</evidence>
<dbReference type="GO" id="GO:0005737">
    <property type="term" value="C:cytoplasm"/>
    <property type="evidence" value="ECO:0000318"/>
    <property type="project" value="GO_Central"/>
</dbReference>
<feature type="domain" description="GST C-terminal" evidence="7">
    <location>
        <begin position="86"/>
        <end position="213"/>
    </location>
</feature>
<feature type="domain" description="GST N-terminal" evidence="6">
    <location>
        <begin position="2"/>
        <end position="81"/>
    </location>
</feature>
<dbReference type="CDD" id="cd03058">
    <property type="entry name" value="GST_N_Tau"/>
    <property type="match status" value="1"/>
</dbReference>
<dbReference type="InterPro" id="IPR004045">
    <property type="entry name" value="Glutathione_S-Trfase_N"/>
</dbReference>
<dbReference type="Pfam" id="PF02798">
    <property type="entry name" value="GST_N"/>
    <property type="match status" value="1"/>
</dbReference>
<evidence type="ECO:0000259" key="7">
    <source>
        <dbReference type="PROSITE" id="PS50405"/>
    </source>
</evidence>
<dbReference type="PANTHER" id="PTHR11260:SF739">
    <property type="entry name" value="GLUTATHIONE S-TRANSFERASE-RELATED"/>
    <property type="match status" value="1"/>
</dbReference>
<gene>
    <name evidence="8" type="primary">LOC102601722</name>
</gene>
<name>M0ZQ39_SOLTU</name>
<dbReference type="PROSITE" id="PS50404">
    <property type="entry name" value="GST_NTER"/>
    <property type="match status" value="1"/>
</dbReference>
<dbReference type="RefSeq" id="XP_006367676.1">
    <property type="nucleotide sequence ID" value="XM_006367614.1"/>
</dbReference>
<dbReference type="SUPFAM" id="SSF52833">
    <property type="entry name" value="Thioredoxin-like"/>
    <property type="match status" value="1"/>
</dbReference>
<dbReference type="KEGG" id="sot:102601722"/>
<dbReference type="InterPro" id="IPR004046">
    <property type="entry name" value="GST_C"/>
</dbReference>
<dbReference type="Gene3D" id="3.40.30.10">
    <property type="entry name" value="Glutaredoxin"/>
    <property type="match status" value="1"/>
</dbReference>
<dbReference type="Gramene" id="PGSC0003DMT400005572">
    <property type="protein sequence ID" value="PGSC0003DMT400005572"/>
    <property type="gene ID" value="PGSC0003DMG400002180"/>
</dbReference>
<dbReference type="Pfam" id="PF00043">
    <property type="entry name" value="GST_C"/>
    <property type="match status" value="1"/>
</dbReference>